<proteinExistence type="predicted"/>
<evidence type="ECO:0000313" key="1">
    <source>
        <dbReference type="EMBL" id="EAS43637.1"/>
    </source>
</evidence>
<dbReference type="RefSeq" id="WP_006231449.1">
    <property type="nucleotide sequence ID" value="NZ_CH724135.1"/>
</dbReference>
<dbReference type="Proteomes" id="UP000003789">
    <property type="component" value="Unassembled WGS sequence"/>
</dbReference>
<sequence>MSDQNNLSKPDINSNYSTEVLQTIRAHISRLWTADFRGMGGLVTGMKRHVFKTVKTKKHLEIYNRLANGSEEKIFDSLSLLPSGIEDIPGLQGELDKRGTFGAFTMRESGGKLQILNGQNIIWQLDAAGNVSAEQDVSAKKTL</sequence>
<evidence type="ECO:0000313" key="2">
    <source>
        <dbReference type="Proteomes" id="UP000003789"/>
    </source>
</evidence>
<organism evidence="1 2">
    <name type="scientific">Photobacterium profundum 3TCK</name>
    <dbReference type="NCBI Taxonomy" id="314280"/>
    <lineage>
        <taxon>Bacteria</taxon>
        <taxon>Pseudomonadati</taxon>
        <taxon>Pseudomonadota</taxon>
        <taxon>Gammaproteobacteria</taxon>
        <taxon>Vibrionales</taxon>
        <taxon>Vibrionaceae</taxon>
        <taxon>Photobacterium</taxon>
    </lineage>
</organism>
<reference evidence="1 2" key="1">
    <citation type="submission" date="2006-03" db="EMBL/GenBank/DDBJ databases">
        <authorList>
            <person name="Bartlett D.H."/>
            <person name="Valle G."/>
            <person name="Lauro F.M."/>
            <person name="Vezzi A."/>
            <person name="Simonato F."/>
            <person name="Eloe E."/>
            <person name="Vitulo N."/>
            <person name="Stratton T.K."/>
            <person name="D'angelo M."/>
            <person name="Ferriera S."/>
            <person name="Johnson J."/>
            <person name="Kravitz S."/>
            <person name="Beeson K."/>
            <person name="Sutton G."/>
            <person name="Rogers Y."/>
            <person name="Friedman R."/>
            <person name="Frazier M."/>
            <person name="Venter J.C."/>
        </authorList>
    </citation>
    <scope>NUCLEOTIDE SEQUENCE [LARGE SCALE GENOMIC DNA]</scope>
    <source>
        <strain evidence="1 2">3TCK</strain>
    </source>
</reference>
<dbReference type="EMBL" id="AAPH01000009">
    <property type="protein sequence ID" value="EAS43637.1"/>
    <property type="molecule type" value="Genomic_DNA"/>
</dbReference>
<accession>Q1Z5C9</accession>
<protein>
    <submittedName>
        <fullName evidence="1">Uncharacterized protein</fullName>
    </submittedName>
</protein>
<dbReference type="AlphaFoldDB" id="Q1Z5C9"/>
<name>Q1Z5C9_9GAMM</name>
<dbReference type="HOGENOM" id="CLU_150641_0_0_6"/>
<comment type="caution">
    <text evidence="1">The sequence shown here is derived from an EMBL/GenBank/DDBJ whole genome shotgun (WGS) entry which is preliminary data.</text>
</comment>
<gene>
    <name evidence="1" type="ORF">P3TCK_17697</name>
</gene>